<organism evidence="3 4">
    <name type="scientific">Cnephaeus nilssonii</name>
    <name type="common">Northern bat</name>
    <name type="synonym">Eptesicus nilssonii</name>
    <dbReference type="NCBI Taxonomy" id="3371016"/>
    <lineage>
        <taxon>Eukaryota</taxon>
        <taxon>Metazoa</taxon>
        <taxon>Chordata</taxon>
        <taxon>Craniata</taxon>
        <taxon>Vertebrata</taxon>
        <taxon>Euteleostomi</taxon>
        <taxon>Mammalia</taxon>
        <taxon>Eutheria</taxon>
        <taxon>Laurasiatheria</taxon>
        <taxon>Chiroptera</taxon>
        <taxon>Yangochiroptera</taxon>
        <taxon>Vespertilionidae</taxon>
        <taxon>Cnephaeus</taxon>
    </lineage>
</organism>
<dbReference type="Proteomes" id="UP001177744">
    <property type="component" value="Unassembled WGS sequence"/>
</dbReference>
<feature type="compositionally biased region" description="Basic and acidic residues" evidence="1">
    <location>
        <begin position="164"/>
        <end position="189"/>
    </location>
</feature>
<proteinExistence type="predicted"/>
<gene>
    <name evidence="3" type="ORF">QTO34_001386</name>
</gene>
<dbReference type="EMBL" id="JAULJE010000010">
    <property type="protein sequence ID" value="KAK1338271.1"/>
    <property type="molecule type" value="Genomic_DNA"/>
</dbReference>
<evidence type="ECO:0000313" key="4">
    <source>
        <dbReference type="Proteomes" id="UP001177744"/>
    </source>
</evidence>
<dbReference type="AlphaFoldDB" id="A0AA40HWJ5"/>
<accession>A0AA40HWJ5</accession>
<feature type="region of interest" description="Disordered" evidence="1">
    <location>
        <begin position="124"/>
        <end position="206"/>
    </location>
</feature>
<evidence type="ECO:0000313" key="3">
    <source>
        <dbReference type="EMBL" id="KAK1338271.1"/>
    </source>
</evidence>
<sequence length="439" mass="49565">MAQTLSSSRHWRCELSVPPPNRPPRVPPSPTPPGQSRSGSPQGPEVTRRSGEMPHHTSAAATADSASLGRSWLLEPQAALGGWAVAIRGLPVPQASPGLLGAEGTGGLQRQARGAAECLLPRMKKQGQTAPEVGKQNQGEEEEEPANLLWSLPSQSAPIGPDWDWARRPDQRPGRETPPVHEFVHRASRDSNPGKPSQNDAKITTKPNMHKMILDLKLIYDGANMMESSWDFDMEVFVPSADHPSCERKGKALEENEKCYHWGEHRKRVSVVWIEDQTSYNVPLSKSLIQSKALALQFYESWGRGRFMRFKERRHLCNINVQGEAASVEAADDANPILPVLYKWNSKAWMRAHLLATWFTESFKPYYVETFSSEKKIFLSKYHCSVTMHLVTQELRWRCTMGLMLFSFLLTEHSFCSPWVKKYFPISSLIIEEILFLRL</sequence>
<dbReference type="Pfam" id="PF03184">
    <property type="entry name" value="DDE_1"/>
    <property type="match status" value="1"/>
</dbReference>
<evidence type="ECO:0000259" key="2">
    <source>
        <dbReference type="Pfam" id="PF03184"/>
    </source>
</evidence>
<reference evidence="3" key="1">
    <citation type="submission" date="2023-06" db="EMBL/GenBank/DDBJ databases">
        <title>Reference genome for the Northern bat (Eptesicus nilssonii), a most northern bat species.</title>
        <authorList>
            <person name="Laine V.N."/>
            <person name="Pulliainen A.T."/>
            <person name="Lilley T.M."/>
        </authorList>
    </citation>
    <scope>NUCLEOTIDE SEQUENCE</scope>
    <source>
        <strain evidence="3">BLF_Eptnil</strain>
        <tissue evidence="3">Kidney</tissue>
    </source>
</reference>
<feature type="region of interest" description="Disordered" evidence="1">
    <location>
        <begin position="1"/>
        <end position="65"/>
    </location>
</feature>
<evidence type="ECO:0000256" key="1">
    <source>
        <dbReference type="SAM" id="MobiDB-lite"/>
    </source>
</evidence>
<dbReference type="InterPro" id="IPR004875">
    <property type="entry name" value="DDE_SF_endonuclease_dom"/>
</dbReference>
<feature type="compositionally biased region" description="Polar residues" evidence="1">
    <location>
        <begin position="190"/>
        <end position="206"/>
    </location>
</feature>
<name>A0AA40HWJ5_CNENI</name>
<protein>
    <recommendedName>
        <fullName evidence="2">DDE-1 domain-containing protein</fullName>
    </recommendedName>
</protein>
<dbReference type="GO" id="GO:0003676">
    <property type="term" value="F:nucleic acid binding"/>
    <property type="evidence" value="ECO:0007669"/>
    <property type="project" value="InterPro"/>
</dbReference>
<feature type="domain" description="DDE-1" evidence="2">
    <location>
        <begin position="338"/>
        <end position="379"/>
    </location>
</feature>
<feature type="compositionally biased region" description="Low complexity" evidence="1">
    <location>
        <begin position="34"/>
        <end position="44"/>
    </location>
</feature>
<feature type="compositionally biased region" description="Basic and acidic residues" evidence="1">
    <location>
        <begin position="46"/>
        <end position="55"/>
    </location>
</feature>
<comment type="caution">
    <text evidence="3">The sequence shown here is derived from an EMBL/GenBank/DDBJ whole genome shotgun (WGS) entry which is preliminary data.</text>
</comment>
<feature type="compositionally biased region" description="Pro residues" evidence="1">
    <location>
        <begin position="17"/>
        <end position="33"/>
    </location>
</feature>
<keyword evidence="4" id="KW-1185">Reference proteome</keyword>